<evidence type="ECO:0000256" key="1">
    <source>
        <dbReference type="SAM" id="Phobius"/>
    </source>
</evidence>
<dbReference type="EMBL" id="CP006664">
    <property type="protein sequence ID" value="AIJ08505.1"/>
    <property type="molecule type" value="Genomic_DNA"/>
</dbReference>
<accession>A0A076LIX1</accession>
<organism evidence="2 3">
    <name type="scientific">Edwardsiella anguillarum ET080813</name>
    <dbReference type="NCBI Taxonomy" id="667120"/>
    <lineage>
        <taxon>Bacteria</taxon>
        <taxon>Pseudomonadati</taxon>
        <taxon>Pseudomonadota</taxon>
        <taxon>Gammaproteobacteria</taxon>
        <taxon>Enterobacterales</taxon>
        <taxon>Hafniaceae</taxon>
        <taxon>Edwardsiella</taxon>
    </lineage>
</organism>
<dbReference type="RefSeq" id="WP_167549808.1">
    <property type="nucleotide sequence ID" value="NZ_CP006664.1"/>
</dbReference>
<gene>
    <name evidence="2" type="ORF">ETEE_2060</name>
</gene>
<dbReference type="GeneID" id="51989047"/>
<keyword evidence="1" id="KW-0472">Membrane</keyword>
<evidence type="ECO:0008006" key="4">
    <source>
        <dbReference type="Google" id="ProtNLM"/>
    </source>
</evidence>
<evidence type="ECO:0000313" key="3">
    <source>
        <dbReference type="Proteomes" id="UP000028681"/>
    </source>
</evidence>
<sequence length="46" mass="5117">MWQLKWQAPALHKKTRRVNLGWAIALLLLGGCMALAAVIYLIISAL</sequence>
<dbReference type="HOGENOM" id="CLU_217162_0_0_6"/>
<keyword evidence="1" id="KW-0812">Transmembrane</keyword>
<name>A0A076LIX1_9GAMM</name>
<reference evidence="2 3" key="1">
    <citation type="journal article" date="2012" name="PLoS ONE">
        <title>Edwardsiella comparative phylogenomics reveal the new intra/inter-species taxonomic relationships, virulence evolution and niche adaptation mechanisms.</title>
        <authorList>
            <person name="Yang M."/>
            <person name="Lv Y."/>
            <person name="Xiao J."/>
            <person name="Wu H."/>
            <person name="Zheng H."/>
            <person name="Liu Q."/>
            <person name="Zhang Y."/>
            <person name="Wang Q."/>
        </authorList>
    </citation>
    <scope>NUCLEOTIDE SEQUENCE [LARGE SCALE GENOMIC DNA]</scope>
    <source>
        <strain evidence="3">080813</strain>
    </source>
</reference>
<feature type="transmembrane region" description="Helical" evidence="1">
    <location>
        <begin position="20"/>
        <end position="43"/>
    </location>
</feature>
<dbReference type="KEGG" id="ete:ETEE_2060"/>
<dbReference type="PROSITE" id="PS51257">
    <property type="entry name" value="PROKAR_LIPOPROTEIN"/>
    <property type="match status" value="1"/>
</dbReference>
<evidence type="ECO:0000313" key="2">
    <source>
        <dbReference type="EMBL" id="AIJ08505.1"/>
    </source>
</evidence>
<dbReference type="AlphaFoldDB" id="A0A076LIX1"/>
<proteinExistence type="predicted"/>
<protein>
    <recommendedName>
        <fullName evidence="4">Lipoprotein</fullName>
    </recommendedName>
</protein>
<keyword evidence="1" id="KW-1133">Transmembrane helix</keyword>
<dbReference type="Proteomes" id="UP000028681">
    <property type="component" value="Chromosome"/>
</dbReference>